<dbReference type="InterPro" id="IPR009296">
    <property type="entry name" value="DUF951"/>
</dbReference>
<dbReference type="Proteomes" id="UP000713904">
    <property type="component" value="Unassembled WGS sequence"/>
</dbReference>
<dbReference type="PIRSF" id="PIRSF037263">
    <property type="entry name" value="DUF951_bac"/>
    <property type="match status" value="1"/>
</dbReference>
<gene>
    <name evidence="1" type="ORF">HLB29_08255</name>
</gene>
<sequence length="61" mass="6889">MPLDLSVGKVVELKKQHACGSKEFTIIRTGADVKFKCNNCGRIIMLDRETAEKRVKKILVE</sequence>
<proteinExistence type="predicted"/>
<evidence type="ECO:0000313" key="2">
    <source>
        <dbReference type="Proteomes" id="UP000713904"/>
    </source>
</evidence>
<dbReference type="RefSeq" id="WP_185624690.1">
    <property type="nucleotide sequence ID" value="NZ_JABGBW010000009.1"/>
</dbReference>
<name>A0ABR6TMM9_9FIRM</name>
<dbReference type="PANTHER" id="PTHR38455:SF1">
    <property type="entry name" value="DUF951 DOMAIN-CONTAINING PROTEIN"/>
    <property type="match status" value="1"/>
</dbReference>
<evidence type="ECO:0000313" key="1">
    <source>
        <dbReference type="EMBL" id="MBC2576674.1"/>
    </source>
</evidence>
<reference evidence="1 2" key="1">
    <citation type="submission" date="2020-05" db="EMBL/GenBank/DDBJ databases">
        <title>Draft genome of xy-202 and genomic insight in genome of the genus Peptostreptococcus.</title>
        <authorList>
            <person name="Zhang Z."/>
        </authorList>
    </citation>
    <scope>NUCLEOTIDE SEQUENCE [LARGE SCALE GENOMIC DNA]</scope>
    <source>
        <strain evidence="1 2">DSM 27025</strain>
    </source>
</reference>
<keyword evidence="2" id="KW-1185">Reference proteome</keyword>
<organism evidence="1 2">
    <name type="scientific">Peptostreptococcus canis</name>
    <dbReference type="NCBI Taxonomy" id="1159213"/>
    <lineage>
        <taxon>Bacteria</taxon>
        <taxon>Bacillati</taxon>
        <taxon>Bacillota</taxon>
        <taxon>Clostridia</taxon>
        <taxon>Peptostreptococcales</taxon>
        <taxon>Peptostreptococcaceae</taxon>
        <taxon>Peptostreptococcus</taxon>
    </lineage>
</organism>
<comment type="caution">
    <text evidence="1">The sequence shown here is derived from an EMBL/GenBank/DDBJ whole genome shotgun (WGS) entry which is preliminary data.</text>
</comment>
<protein>
    <submittedName>
        <fullName evidence="1">DUF951 domain-containing protein</fullName>
    </submittedName>
</protein>
<dbReference type="PANTHER" id="PTHR38455">
    <property type="entry name" value="HYPOTHETICAL CYTOSOLIC PROTEIN"/>
    <property type="match status" value="1"/>
</dbReference>
<dbReference type="Pfam" id="PF06107">
    <property type="entry name" value="DUF951"/>
    <property type="match status" value="1"/>
</dbReference>
<dbReference type="EMBL" id="JABGBW010000009">
    <property type="protein sequence ID" value="MBC2576674.1"/>
    <property type="molecule type" value="Genomic_DNA"/>
</dbReference>
<accession>A0ABR6TMM9</accession>